<accession>A0AAV1A984</accession>
<sequence length="138" mass="15492">MVDSISTSHTTFAANSVNTQSRKIKTRGATMYKEVKKANEFGIQYSIRVDAETGKVKGEHADDFLGYIVLQDKSKMSILINSWHDIDDEFENNIWTYITKDPTLNEEEVNIDIRNLKGNASPSPDGIPASFYQTIGTL</sequence>
<evidence type="ECO:0000313" key="1">
    <source>
        <dbReference type="EMBL" id="CAI8606991.1"/>
    </source>
</evidence>
<dbReference type="EMBL" id="OX451739">
    <property type="protein sequence ID" value="CAI8606991.1"/>
    <property type="molecule type" value="Genomic_DNA"/>
</dbReference>
<name>A0AAV1A984_VICFA</name>
<keyword evidence="2" id="KW-1185">Reference proteome</keyword>
<dbReference type="AlphaFoldDB" id="A0AAV1A984"/>
<evidence type="ECO:0000313" key="2">
    <source>
        <dbReference type="Proteomes" id="UP001157006"/>
    </source>
</evidence>
<gene>
    <name evidence="1" type="ORF">VFH_IV017200</name>
</gene>
<dbReference type="Proteomes" id="UP001157006">
    <property type="component" value="Chromosome 4"/>
</dbReference>
<reference evidence="1 2" key="1">
    <citation type="submission" date="2023-01" db="EMBL/GenBank/DDBJ databases">
        <authorList>
            <person name="Kreplak J."/>
        </authorList>
    </citation>
    <scope>NUCLEOTIDE SEQUENCE [LARGE SCALE GENOMIC DNA]</scope>
</reference>
<organism evidence="1 2">
    <name type="scientific">Vicia faba</name>
    <name type="common">Broad bean</name>
    <name type="synonym">Faba vulgaris</name>
    <dbReference type="NCBI Taxonomy" id="3906"/>
    <lineage>
        <taxon>Eukaryota</taxon>
        <taxon>Viridiplantae</taxon>
        <taxon>Streptophyta</taxon>
        <taxon>Embryophyta</taxon>
        <taxon>Tracheophyta</taxon>
        <taxon>Spermatophyta</taxon>
        <taxon>Magnoliopsida</taxon>
        <taxon>eudicotyledons</taxon>
        <taxon>Gunneridae</taxon>
        <taxon>Pentapetalae</taxon>
        <taxon>rosids</taxon>
        <taxon>fabids</taxon>
        <taxon>Fabales</taxon>
        <taxon>Fabaceae</taxon>
        <taxon>Papilionoideae</taxon>
        <taxon>50 kb inversion clade</taxon>
        <taxon>NPAAA clade</taxon>
        <taxon>Hologalegina</taxon>
        <taxon>IRL clade</taxon>
        <taxon>Fabeae</taxon>
        <taxon>Vicia</taxon>
    </lineage>
</organism>
<proteinExistence type="predicted"/>
<protein>
    <submittedName>
        <fullName evidence="1">Uncharacterized protein</fullName>
    </submittedName>
</protein>